<feature type="region of interest" description="Disordered" evidence="1">
    <location>
        <begin position="157"/>
        <end position="210"/>
    </location>
</feature>
<feature type="compositionally biased region" description="Low complexity" evidence="1">
    <location>
        <begin position="176"/>
        <end position="190"/>
    </location>
</feature>
<proteinExistence type="predicted"/>
<organism evidence="2 3">
    <name type="scientific">Pseudocercospora eumusae</name>
    <dbReference type="NCBI Taxonomy" id="321146"/>
    <lineage>
        <taxon>Eukaryota</taxon>
        <taxon>Fungi</taxon>
        <taxon>Dikarya</taxon>
        <taxon>Ascomycota</taxon>
        <taxon>Pezizomycotina</taxon>
        <taxon>Dothideomycetes</taxon>
        <taxon>Dothideomycetidae</taxon>
        <taxon>Mycosphaerellales</taxon>
        <taxon>Mycosphaerellaceae</taxon>
        <taxon>Pseudocercospora</taxon>
    </lineage>
</organism>
<sequence length="210" mass="23119">MIFTRPARDTIVQEARRMIYIHRTEVRTTRFSTPDNEASIVTRTRSGSDSELEAEHVAGPTVKPAVHSPGVRAEGLGLPAAVLRPPQLLDSTPVNYRSSSPKNASRTSIFRENISEMEDTSFARKLDRNFYNTDSPVLGRGQNSQTNFENHGRSIETEENNVFSPNSIISPPKTPPTARTAPSAVSPDRSGGSRDGSFMISPLRSATREH</sequence>
<feature type="compositionally biased region" description="Polar residues" evidence="1">
    <location>
        <begin position="92"/>
        <end position="110"/>
    </location>
</feature>
<gene>
    <name evidence="2" type="ORF">AC578_5439</name>
</gene>
<dbReference type="Proteomes" id="UP000070133">
    <property type="component" value="Unassembled WGS sequence"/>
</dbReference>
<feature type="compositionally biased region" description="Polar residues" evidence="1">
    <location>
        <begin position="160"/>
        <end position="169"/>
    </location>
</feature>
<evidence type="ECO:0000313" key="3">
    <source>
        <dbReference type="Proteomes" id="UP000070133"/>
    </source>
</evidence>
<protein>
    <submittedName>
        <fullName evidence="2">Uncharacterized protein</fullName>
    </submittedName>
</protein>
<evidence type="ECO:0000256" key="1">
    <source>
        <dbReference type="SAM" id="MobiDB-lite"/>
    </source>
</evidence>
<name>A0A139HJQ6_9PEZI</name>
<keyword evidence="3" id="KW-1185">Reference proteome</keyword>
<dbReference type="EMBL" id="LFZN01000038">
    <property type="protein sequence ID" value="KXT02734.1"/>
    <property type="molecule type" value="Genomic_DNA"/>
</dbReference>
<dbReference type="AlphaFoldDB" id="A0A139HJQ6"/>
<comment type="caution">
    <text evidence="2">The sequence shown here is derived from an EMBL/GenBank/DDBJ whole genome shotgun (WGS) entry which is preliminary data.</text>
</comment>
<feature type="region of interest" description="Disordered" evidence="1">
    <location>
        <begin position="92"/>
        <end position="112"/>
    </location>
</feature>
<evidence type="ECO:0000313" key="2">
    <source>
        <dbReference type="EMBL" id="KXT02734.1"/>
    </source>
</evidence>
<reference evidence="2 3" key="1">
    <citation type="submission" date="2015-07" db="EMBL/GenBank/DDBJ databases">
        <title>Comparative genomics of the Sigatoka disease complex on banana suggests a link between parallel evolutionary changes in Pseudocercospora fijiensis and Pseudocercospora eumusae and increased virulence on the banana host.</title>
        <authorList>
            <person name="Chang T.-C."/>
            <person name="Salvucci A."/>
            <person name="Crous P.W."/>
            <person name="Stergiopoulos I."/>
        </authorList>
    </citation>
    <scope>NUCLEOTIDE SEQUENCE [LARGE SCALE GENOMIC DNA]</scope>
    <source>
        <strain evidence="2 3">CBS 114824</strain>
    </source>
</reference>
<dbReference type="STRING" id="321146.A0A139HJQ6"/>
<accession>A0A139HJQ6</accession>